<protein>
    <submittedName>
        <fullName evidence="1">Uncharacterized protein</fullName>
    </submittedName>
</protein>
<organism evidence="1 2">
    <name type="scientific">Puccinia graminis f. sp. tritici (strain CRL 75-36-700-3 / race SCCL)</name>
    <name type="common">Black stem rust fungus</name>
    <dbReference type="NCBI Taxonomy" id="418459"/>
    <lineage>
        <taxon>Eukaryota</taxon>
        <taxon>Fungi</taxon>
        <taxon>Dikarya</taxon>
        <taxon>Basidiomycota</taxon>
        <taxon>Pucciniomycotina</taxon>
        <taxon>Pucciniomycetes</taxon>
        <taxon>Pucciniales</taxon>
        <taxon>Pucciniaceae</taxon>
        <taxon>Puccinia</taxon>
    </lineage>
</organism>
<reference evidence="2" key="1">
    <citation type="journal article" date="2011" name="Proc. Natl. Acad. Sci. U.S.A.">
        <title>Obligate biotrophy features unraveled by the genomic analysis of rust fungi.</title>
        <authorList>
            <person name="Duplessis S."/>
            <person name="Cuomo C.A."/>
            <person name="Lin Y.-C."/>
            <person name="Aerts A."/>
            <person name="Tisserant E."/>
            <person name="Veneault-Fourrey C."/>
            <person name="Joly D.L."/>
            <person name="Hacquard S."/>
            <person name="Amselem J."/>
            <person name="Cantarel B.L."/>
            <person name="Chiu R."/>
            <person name="Coutinho P.M."/>
            <person name="Feau N."/>
            <person name="Field M."/>
            <person name="Frey P."/>
            <person name="Gelhaye E."/>
            <person name="Goldberg J."/>
            <person name="Grabherr M.G."/>
            <person name="Kodira C.D."/>
            <person name="Kohler A."/>
            <person name="Kuees U."/>
            <person name="Lindquist E.A."/>
            <person name="Lucas S.M."/>
            <person name="Mago R."/>
            <person name="Mauceli E."/>
            <person name="Morin E."/>
            <person name="Murat C."/>
            <person name="Pangilinan J.L."/>
            <person name="Park R."/>
            <person name="Pearson M."/>
            <person name="Quesneville H."/>
            <person name="Rouhier N."/>
            <person name="Sakthikumar S."/>
            <person name="Salamov A.A."/>
            <person name="Schmutz J."/>
            <person name="Selles B."/>
            <person name="Shapiro H."/>
            <person name="Tanguay P."/>
            <person name="Tuskan G.A."/>
            <person name="Henrissat B."/>
            <person name="Van de Peer Y."/>
            <person name="Rouze P."/>
            <person name="Ellis J.G."/>
            <person name="Dodds P.N."/>
            <person name="Schein J.E."/>
            <person name="Zhong S."/>
            <person name="Hamelin R.C."/>
            <person name="Grigoriev I.V."/>
            <person name="Szabo L.J."/>
            <person name="Martin F."/>
        </authorList>
    </citation>
    <scope>NUCLEOTIDE SEQUENCE [LARGE SCALE GENOMIC DNA]</scope>
    <source>
        <strain evidence="2">CRL 75-36-700-3 / race SCCL</strain>
    </source>
</reference>
<dbReference type="RefSeq" id="XP_003888652.1">
    <property type="nucleotide sequence ID" value="XM_003888603.1"/>
</dbReference>
<keyword evidence="2" id="KW-1185">Reference proteome</keyword>
<dbReference type="VEuPathDB" id="FungiDB:PGTG_22604"/>
<proteinExistence type="predicted"/>
<dbReference type="InParanoid" id="H6QV16"/>
<dbReference type="AlphaFoldDB" id="H6QV16"/>
<gene>
    <name evidence="1" type="ORF">PGTG_22604</name>
</gene>
<dbReference type="STRING" id="418459.H6QV16"/>
<sequence length="280" mass="31416">MYPIQPVNTSAHPKAPKLRNASEACVQARKLRNVPEIPSSPMHCINKVLPKEADSDAKALLEPASPCGADFYQLGKTACQPLKTYAYQNLYDWIARLFSRPGIEASLETIANLASEPFDPAFEATDIHHLMMWKQFLGPDGSQYTKNPDKLTFGIFMDGINPYGNKQSGKHASITFMVMPSLEQINWILRPIVEQLKVLWDTGLVLSQTHLKPQGRRIRAAILPFFANLPALRCALGFPGPTSTRMCSYCLLTKDEITNLKPETWPPRNLADHKEWVIKS</sequence>
<dbReference type="HOGENOM" id="CLU_994456_0_0_1"/>
<dbReference type="KEGG" id="pgr:PGTG_22604"/>
<evidence type="ECO:0000313" key="2">
    <source>
        <dbReference type="Proteomes" id="UP000008783"/>
    </source>
</evidence>
<accession>H6QV16</accession>
<dbReference type="GeneID" id="13542279"/>
<dbReference type="Proteomes" id="UP000008783">
    <property type="component" value="Unassembled WGS sequence"/>
</dbReference>
<dbReference type="EMBL" id="DS178368">
    <property type="protein sequence ID" value="EHS62629.1"/>
    <property type="molecule type" value="Genomic_DNA"/>
</dbReference>
<name>H6QV16_PUCGT</name>
<dbReference type="OrthoDB" id="2505988at2759"/>
<evidence type="ECO:0000313" key="1">
    <source>
        <dbReference type="EMBL" id="EHS62629.1"/>
    </source>
</evidence>